<dbReference type="AlphaFoldDB" id="A0A7S1SJH7"/>
<gene>
    <name evidence="2" type="ORF">TCHU04912_LOCUS3080</name>
</gene>
<reference evidence="2" key="1">
    <citation type="submission" date="2021-01" db="EMBL/GenBank/DDBJ databases">
        <authorList>
            <person name="Corre E."/>
            <person name="Pelletier E."/>
            <person name="Niang G."/>
            <person name="Scheremetjew M."/>
            <person name="Finn R."/>
            <person name="Kale V."/>
            <person name="Holt S."/>
            <person name="Cochrane G."/>
            <person name="Meng A."/>
            <person name="Brown T."/>
            <person name="Cohen L."/>
        </authorList>
    </citation>
    <scope>NUCLEOTIDE SEQUENCE</scope>
    <source>
        <strain evidence="2">PLY429</strain>
    </source>
</reference>
<evidence type="ECO:0000313" key="2">
    <source>
        <dbReference type="EMBL" id="CAD9200847.1"/>
    </source>
</evidence>
<dbReference type="EMBL" id="HBGG01006341">
    <property type="protein sequence ID" value="CAD9200847.1"/>
    <property type="molecule type" value="Transcribed_RNA"/>
</dbReference>
<dbReference type="Pfam" id="PF07137">
    <property type="entry name" value="VDE"/>
    <property type="match status" value="1"/>
</dbReference>
<dbReference type="PANTHER" id="PTHR33970">
    <property type="entry name" value="VIOLAXANTHIN DE-EPOXIDASE, CHLOROPLASTIC-RELATED"/>
    <property type="match status" value="1"/>
</dbReference>
<dbReference type="GO" id="GO:0046422">
    <property type="term" value="F:violaxanthin de-epoxidase activity"/>
    <property type="evidence" value="ECO:0007669"/>
    <property type="project" value="InterPro"/>
</dbReference>
<feature type="domain" description="VDE lipocalin" evidence="1">
    <location>
        <begin position="292"/>
        <end position="541"/>
    </location>
</feature>
<dbReference type="InterPro" id="IPR044682">
    <property type="entry name" value="VDE"/>
</dbReference>
<proteinExistence type="predicted"/>
<dbReference type="InterPro" id="IPR010788">
    <property type="entry name" value="VDE_dom"/>
</dbReference>
<protein>
    <recommendedName>
        <fullName evidence="1">VDE lipocalin domain-containing protein</fullName>
    </recommendedName>
</protein>
<sequence>MVVAHPSHSTRRVAVNIATLASASAPSRCPASGCARPRLNRRLVDPIYLRSEQREATRANAPRSARLIARSSSATVEATGVNRDGGEGSAESKASVHVLALVPGEGTNSSRLSPFQGAPWEEVLEHVGKRLNWTDERLRMSVLPVPADPSAESLEAVARGLAGCDLAVGVGLHKGSGAEWLVERLDGTDATMPSTLFFLDCHDGLEAVCRAGGVFLDDDSIPGWRRRITDWNLPGDRLAKPLKVKSLVQELWHRHSSDDLLYALLVLINEYAMEVPLVSGQLKEKTDIRAIMCMMGNCRQEVLDCVNNPACKAGLDCLESCAFNDQVCSYRCIVSYESPLFEAFSLCILQKHNCLKNSASIPMRPQVDAMTHFRGEELTWDTSDRLFIGWLGAQPASWRVVAGKNPAYDYFPCQYQLFYPGKARGSMWYEPVFKVTKYDGTQVWRRRKYRVRRAEAPGYYHFSVLDNGVISSEYWRIVDVADDLSWAIFYYSGAASVVGQTYQGSVFATPDGLWPDEKHLPRIEASMDSAGIKLWELYDVDQSCCDPEEAPLDVTDMRPFEPLV</sequence>
<organism evidence="2">
    <name type="scientific">Tetraselmis chuii</name>
    <dbReference type="NCBI Taxonomy" id="63592"/>
    <lineage>
        <taxon>Eukaryota</taxon>
        <taxon>Viridiplantae</taxon>
        <taxon>Chlorophyta</taxon>
        <taxon>core chlorophytes</taxon>
        <taxon>Chlorodendrophyceae</taxon>
        <taxon>Chlorodendrales</taxon>
        <taxon>Chlorodendraceae</taxon>
        <taxon>Tetraselmis</taxon>
    </lineage>
</organism>
<dbReference type="GO" id="GO:0010028">
    <property type="term" value="P:xanthophyll cycle"/>
    <property type="evidence" value="ECO:0007669"/>
    <property type="project" value="InterPro"/>
</dbReference>
<name>A0A7S1SJH7_9CHLO</name>
<dbReference type="InterPro" id="IPR012674">
    <property type="entry name" value="Calycin"/>
</dbReference>
<dbReference type="Gene3D" id="2.40.128.20">
    <property type="match status" value="1"/>
</dbReference>
<evidence type="ECO:0000259" key="1">
    <source>
        <dbReference type="Pfam" id="PF07137"/>
    </source>
</evidence>
<accession>A0A7S1SJH7</accession>
<dbReference type="PANTHER" id="PTHR33970:SF2">
    <property type="entry name" value="OS01G0716400 PROTEIN"/>
    <property type="match status" value="1"/>
</dbReference>